<feature type="compositionally biased region" description="Low complexity" evidence="1">
    <location>
        <begin position="682"/>
        <end position="691"/>
    </location>
</feature>
<gene>
    <name evidence="2" type="ORF">JKF63_02646</name>
</gene>
<accession>A0A836HRL2</accession>
<organism evidence="2 3">
    <name type="scientific">Porcisia hertigi</name>
    <dbReference type="NCBI Taxonomy" id="2761500"/>
    <lineage>
        <taxon>Eukaryota</taxon>
        <taxon>Discoba</taxon>
        <taxon>Euglenozoa</taxon>
        <taxon>Kinetoplastea</taxon>
        <taxon>Metakinetoplastina</taxon>
        <taxon>Trypanosomatida</taxon>
        <taxon>Trypanosomatidae</taxon>
        <taxon>Leishmaniinae</taxon>
        <taxon>Porcisia</taxon>
    </lineage>
</organism>
<dbReference type="OrthoDB" id="266480at2759"/>
<proteinExistence type="predicted"/>
<feature type="region of interest" description="Disordered" evidence="1">
    <location>
        <begin position="662"/>
        <end position="701"/>
    </location>
</feature>
<feature type="compositionally biased region" description="Low complexity" evidence="1">
    <location>
        <begin position="117"/>
        <end position="132"/>
    </location>
</feature>
<protein>
    <submittedName>
        <fullName evidence="2">Uncharacterized protein</fullName>
    </submittedName>
</protein>
<feature type="region of interest" description="Disordered" evidence="1">
    <location>
        <begin position="835"/>
        <end position="890"/>
    </location>
</feature>
<dbReference type="EMBL" id="JAFJZO010000032">
    <property type="protein sequence ID" value="KAG5496344.1"/>
    <property type="molecule type" value="Genomic_DNA"/>
</dbReference>
<feature type="region of interest" description="Disordered" evidence="1">
    <location>
        <begin position="758"/>
        <end position="795"/>
    </location>
</feature>
<dbReference type="Proteomes" id="UP000674318">
    <property type="component" value="Chromosome 32"/>
</dbReference>
<feature type="compositionally biased region" description="Low complexity" evidence="1">
    <location>
        <begin position="1021"/>
        <end position="1044"/>
    </location>
</feature>
<evidence type="ECO:0000256" key="1">
    <source>
        <dbReference type="SAM" id="MobiDB-lite"/>
    </source>
</evidence>
<name>A0A836HRL2_9TRYP</name>
<dbReference type="RefSeq" id="XP_067754827.1">
    <property type="nucleotide sequence ID" value="XM_067898670.1"/>
</dbReference>
<feature type="region of interest" description="Disordered" evidence="1">
    <location>
        <begin position="1013"/>
        <end position="1045"/>
    </location>
</feature>
<dbReference type="KEGG" id="phet:94288747"/>
<keyword evidence="3" id="KW-1185">Reference proteome</keyword>
<dbReference type="AlphaFoldDB" id="A0A836HRL2"/>
<feature type="region of interest" description="Disordered" evidence="1">
    <location>
        <begin position="198"/>
        <end position="218"/>
    </location>
</feature>
<feature type="region of interest" description="Disordered" evidence="1">
    <location>
        <begin position="109"/>
        <end position="178"/>
    </location>
</feature>
<reference evidence="2 3" key="1">
    <citation type="submission" date="2021-02" db="EMBL/GenBank/DDBJ databases">
        <title>Porcisia hertigi Genome sequencing and assembly.</title>
        <authorList>
            <person name="Almutairi H."/>
            <person name="Gatherer D."/>
        </authorList>
    </citation>
    <scope>NUCLEOTIDE SEQUENCE [LARGE SCALE GENOMIC DNA]</scope>
    <source>
        <strain evidence="2 3">C119</strain>
    </source>
</reference>
<feature type="compositionally biased region" description="Low complexity" evidence="1">
    <location>
        <begin position="156"/>
        <end position="172"/>
    </location>
</feature>
<feature type="compositionally biased region" description="Basic and acidic residues" evidence="1">
    <location>
        <begin position="768"/>
        <end position="783"/>
    </location>
</feature>
<feature type="region of interest" description="Disordered" evidence="1">
    <location>
        <begin position="1"/>
        <end position="21"/>
    </location>
</feature>
<evidence type="ECO:0000313" key="3">
    <source>
        <dbReference type="Proteomes" id="UP000674318"/>
    </source>
</evidence>
<sequence length="1066" mass="114913">MQAHEAHSTASSVVAPAPESRTTEMLTLEELLDVAARRLNSTDAASTHLSIIRALATAPNDSSTNHTVALAAIPAYSGKVVATSASTEGSTEATAPVDHPAMETFLRLSSPFRGARSRTPVSRSPPRGSVAVGPTHSLPFSKGAARSEAPLSELVSPPANSPAAAASGSPTPHLGNDATTCFQARTNVSIVPHIPIPKKTSAKAEASQRTPRKAASYSSPCTVRQSVGGEHSLSTATLSKLACSGSSVTTAYIAALLRGILGASNSAGPATADTCKRCAVSTETPRSALHDLPVGLLLLYCAAEETCTAVKNAAVSSGHFLLDVLEQISDVRRRDRRRAALLHASELERSKCEELYEAAIKKRASDAAKQAARAQALELEELRLCTFNRAPSKKDRRMGAKGTKKFIKRCLEWKAATERRLRQKCDHLAEVQAEQRAAAAAKSGIPVAGGVVTKRSLRLLAQPRVQERLKSRPCLWEAKRPCKDLQEGEVGVLVPAHALAATTSISQQQFGEPVTSSTAAEQDAVLRAFRRFGNEAAAAGEPSPLLLQNTSVSRPSKSGGGDAVRGFLSRVAEDAERREKAAASLQTRFRDPDLVRFEAGTGKPLFRPNALPAAWKDGHRVSYDDLSKEEQQEFREELRRSGLDFVLRRYLRERRGCEKWQSVPGRIRGSPPAPQGDDADGADTANGGATPEHSPLSHLQKKNMTEAHQTRFMASLEAAVVRKKKNWEGILAEATAQETFHPQISQRSAKMALHKTGGTPIYARSVNPKKEPNTEDVKSRRSSDPLPSSASRDQPLSERVEFFLARNTEWMESRQRRLQHLTEMEEERHYAGCTFTPNRDFTGTSKMSEPRLGVEGGLARSSAKPGSVDAPYPRGGNAAGCRGSSESQMRPQDVMASAADVRVMNELELLRSGSAYRDENFLKAVCERSGLTDPKRAMANLSLHSAPRLTGNRKGGWGISSPHHLPVTSLSQSPLSPIPHRDNTPSASPYALMRRNTFSPSSSLHRCAPMHSQREFAQTPARQSVAGDAAAARSRIRGSASSSRPLTNPWAVLDAQIDAVLRYEGP</sequence>
<feature type="compositionally biased region" description="Polar residues" evidence="1">
    <location>
        <begin position="835"/>
        <end position="847"/>
    </location>
</feature>
<dbReference type="GeneID" id="94288747"/>
<comment type="caution">
    <text evidence="2">The sequence shown here is derived from an EMBL/GenBank/DDBJ whole genome shotgun (WGS) entry which is preliminary data.</text>
</comment>
<evidence type="ECO:0000313" key="2">
    <source>
        <dbReference type="EMBL" id="KAG5496344.1"/>
    </source>
</evidence>
<feature type="compositionally biased region" description="Polar residues" evidence="1">
    <location>
        <begin position="785"/>
        <end position="794"/>
    </location>
</feature>